<evidence type="ECO:0000256" key="3">
    <source>
        <dbReference type="ARBA" id="ARBA00022806"/>
    </source>
</evidence>
<dbReference type="InterPro" id="IPR027417">
    <property type="entry name" value="P-loop_NTPase"/>
</dbReference>
<dbReference type="PANTHER" id="PTHR47959">
    <property type="entry name" value="ATP-DEPENDENT RNA HELICASE RHLE-RELATED"/>
    <property type="match status" value="1"/>
</dbReference>
<reference evidence="8" key="1">
    <citation type="submission" date="2020-05" db="EMBL/GenBank/DDBJ databases">
        <title>Chitinophaga laudate sp. nov., isolated from a tropical peat swamp.</title>
        <authorList>
            <person name="Goh C.B.S."/>
            <person name="Lee M.S."/>
            <person name="Parimannan S."/>
            <person name="Pasbakhsh P."/>
            <person name="Yule C.M."/>
            <person name="Rajandas H."/>
            <person name="Loke S."/>
            <person name="Croft L."/>
            <person name="Tan J.B.L."/>
        </authorList>
    </citation>
    <scope>NUCLEOTIDE SEQUENCE</scope>
    <source>
        <strain evidence="8">Mgbs1</strain>
    </source>
</reference>
<dbReference type="SMART" id="SM00490">
    <property type="entry name" value="HELICc"/>
    <property type="match status" value="1"/>
</dbReference>
<evidence type="ECO:0000256" key="4">
    <source>
        <dbReference type="ARBA" id="ARBA00022840"/>
    </source>
</evidence>
<dbReference type="PROSITE" id="PS51192">
    <property type="entry name" value="HELICASE_ATP_BIND_1"/>
    <property type="match status" value="1"/>
</dbReference>
<dbReference type="GO" id="GO:0016787">
    <property type="term" value="F:hydrolase activity"/>
    <property type="evidence" value="ECO:0007669"/>
    <property type="project" value="UniProtKB-KW"/>
</dbReference>
<dbReference type="InterPro" id="IPR014001">
    <property type="entry name" value="Helicase_ATP-bd"/>
</dbReference>
<evidence type="ECO:0000256" key="2">
    <source>
        <dbReference type="ARBA" id="ARBA00022801"/>
    </source>
</evidence>
<dbReference type="InterPro" id="IPR012677">
    <property type="entry name" value="Nucleotide-bd_a/b_plait_sf"/>
</dbReference>
<name>A0A9Q5DAF4_9BACT</name>
<dbReference type="Pfam" id="PF00270">
    <property type="entry name" value="DEAD"/>
    <property type="match status" value="1"/>
</dbReference>
<evidence type="ECO:0000259" key="7">
    <source>
        <dbReference type="PROSITE" id="PS51194"/>
    </source>
</evidence>
<dbReference type="InterPro" id="IPR050079">
    <property type="entry name" value="DEAD_box_RNA_helicase"/>
</dbReference>
<dbReference type="AlphaFoldDB" id="A0A9Q5DAF4"/>
<dbReference type="PANTHER" id="PTHR47959:SF1">
    <property type="entry name" value="ATP-DEPENDENT RNA HELICASE DBPA"/>
    <property type="match status" value="1"/>
</dbReference>
<protein>
    <submittedName>
        <fullName evidence="8">DEAD/DEAH box helicase</fullName>
    </submittedName>
</protein>
<dbReference type="GO" id="GO:0003676">
    <property type="term" value="F:nucleic acid binding"/>
    <property type="evidence" value="ECO:0007669"/>
    <property type="project" value="InterPro"/>
</dbReference>
<keyword evidence="2" id="KW-0378">Hydrolase</keyword>
<keyword evidence="3 8" id="KW-0347">Helicase</keyword>
<dbReference type="Pfam" id="PF00271">
    <property type="entry name" value="Helicase_C"/>
    <property type="match status" value="1"/>
</dbReference>
<organism evidence="8 9">
    <name type="scientific">Chitinophaga solisilvae</name>
    <dbReference type="NCBI Taxonomy" id="1233460"/>
    <lineage>
        <taxon>Bacteria</taxon>
        <taxon>Pseudomonadati</taxon>
        <taxon>Bacteroidota</taxon>
        <taxon>Chitinophagia</taxon>
        <taxon>Chitinophagales</taxon>
        <taxon>Chitinophagaceae</taxon>
        <taxon>Chitinophaga</taxon>
    </lineage>
</organism>
<feature type="domain" description="Helicase C-terminal" evidence="7">
    <location>
        <begin position="222"/>
        <end position="370"/>
    </location>
</feature>
<keyword evidence="9" id="KW-1185">Reference proteome</keyword>
<dbReference type="Gene3D" id="3.30.70.330">
    <property type="match status" value="1"/>
</dbReference>
<dbReference type="CDD" id="cd12252">
    <property type="entry name" value="RRM_DbpA"/>
    <property type="match status" value="1"/>
</dbReference>
<evidence type="ECO:0000256" key="5">
    <source>
        <dbReference type="ARBA" id="ARBA00038437"/>
    </source>
</evidence>
<dbReference type="EMBL" id="RIAR02000001">
    <property type="protein sequence ID" value="NSL87587.1"/>
    <property type="molecule type" value="Genomic_DNA"/>
</dbReference>
<dbReference type="InterPro" id="IPR005580">
    <property type="entry name" value="DbpA/CsdA_RNA-bd_dom"/>
</dbReference>
<feature type="domain" description="Helicase ATP-binding" evidence="6">
    <location>
        <begin position="28"/>
        <end position="196"/>
    </location>
</feature>
<dbReference type="SUPFAM" id="SSF52540">
    <property type="entry name" value="P-loop containing nucleoside triphosphate hydrolases"/>
    <property type="match status" value="1"/>
</dbReference>
<accession>A0A9Q5DAF4</accession>
<dbReference type="Gene3D" id="3.40.50.300">
    <property type="entry name" value="P-loop containing nucleotide triphosphate hydrolases"/>
    <property type="match status" value="2"/>
</dbReference>
<dbReference type="PROSITE" id="PS51194">
    <property type="entry name" value="HELICASE_CTER"/>
    <property type="match status" value="1"/>
</dbReference>
<keyword evidence="1" id="KW-0547">Nucleotide-binding</keyword>
<dbReference type="SMART" id="SM00487">
    <property type="entry name" value="DEXDc"/>
    <property type="match status" value="1"/>
</dbReference>
<keyword evidence="4" id="KW-0067">ATP-binding</keyword>
<dbReference type="RefSeq" id="WP_160718042.1">
    <property type="nucleotide sequence ID" value="NZ_JAABOK010000025.1"/>
</dbReference>
<comment type="similarity">
    <text evidence="5">Belongs to the DEAD box helicase family.</text>
</comment>
<dbReference type="GO" id="GO:0005524">
    <property type="term" value="F:ATP binding"/>
    <property type="evidence" value="ECO:0007669"/>
    <property type="project" value="UniProtKB-KW"/>
</dbReference>
<sequence>MQTEKYSLEKILSNLRIDTLNEMQQASVAANQQHRDVILLSATGSGKTLAFLLPVLERLDPANKNTQAMIVVPSRELALQIEKVFKQMGTGYKITATYGGHLRETEENNLIQPPALIVGTPGRIGDHIRRGNITVDAIETLVLDEFDKTLELGFQEEVSFIVESLPNIRKQILTSATEAVEIPEFIKLEAPEKLDFLPEEGTPPARLAYKQVLSPENDKVDTLFRLICYLGNRSTIVFCNHRDAVERTSTMLSEKGILNEFYHGAMEQQQRDSALCKFRNGTVNVLVTTDLAARGLDIPNIRYIVHFHLPHTQDSWTHRNGRTARMEASGTAIVILAPDEKLMSYLEEEEMETIQLPEKAVLPEKPKWVTLFIAAGKKDKVNKVDIVGFLAQRGHLKKEDIGLIEVKDFFSFVAVVKSKASNTLTLIRDQRIKNKKVKIEVAK</sequence>
<dbReference type="CDD" id="cd18787">
    <property type="entry name" value="SF2_C_DEAD"/>
    <property type="match status" value="1"/>
</dbReference>
<dbReference type="InterPro" id="IPR044742">
    <property type="entry name" value="DEAD/DEAH_RhlB"/>
</dbReference>
<proteinExistence type="inferred from homology"/>
<evidence type="ECO:0000313" key="8">
    <source>
        <dbReference type="EMBL" id="NSL87587.1"/>
    </source>
</evidence>
<dbReference type="CDD" id="cd00268">
    <property type="entry name" value="DEADc"/>
    <property type="match status" value="1"/>
</dbReference>
<gene>
    <name evidence="8" type="ORF">ECE50_012130</name>
</gene>
<dbReference type="InterPro" id="IPR011545">
    <property type="entry name" value="DEAD/DEAH_box_helicase_dom"/>
</dbReference>
<dbReference type="GO" id="GO:0005829">
    <property type="term" value="C:cytosol"/>
    <property type="evidence" value="ECO:0007669"/>
    <property type="project" value="TreeGrafter"/>
</dbReference>
<dbReference type="Proteomes" id="UP000281028">
    <property type="component" value="Unassembled WGS sequence"/>
</dbReference>
<evidence type="ECO:0000259" key="6">
    <source>
        <dbReference type="PROSITE" id="PS51192"/>
    </source>
</evidence>
<dbReference type="InterPro" id="IPR001650">
    <property type="entry name" value="Helicase_C-like"/>
</dbReference>
<dbReference type="Pfam" id="PF03880">
    <property type="entry name" value="DbpA"/>
    <property type="match status" value="1"/>
</dbReference>
<comment type="caution">
    <text evidence="8">The sequence shown here is derived from an EMBL/GenBank/DDBJ whole genome shotgun (WGS) entry which is preliminary data.</text>
</comment>
<dbReference type="GO" id="GO:0003724">
    <property type="term" value="F:RNA helicase activity"/>
    <property type="evidence" value="ECO:0007669"/>
    <property type="project" value="TreeGrafter"/>
</dbReference>
<evidence type="ECO:0000313" key="9">
    <source>
        <dbReference type="Proteomes" id="UP000281028"/>
    </source>
</evidence>
<evidence type="ECO:0000256" key="1">
    <source>
        <dbReference type="ARBA" id="ARBA00022741"/>
    </source>
</evidence>